<feature type="region of interest" description="Disordered" evidence="2">
    <location>
        <begin position="131"/>
        <end position="184"/>
    </location>
</feature>
<proteinExistence type="inferred from homology"/>
<dbReference type="GO" id="GO:1903475">
    <property type="term" value="P:mitotic actomyosin contractile ring assembly"/>
    <property type="evidence" value="ECO:0007669"/>
    <property type="project" value="TreeGrafter"/>
</dbReference>
<feature type="region of interest" description="Disordered" evidence="2">
    <location>
        <begin position="197"/>
        <end position="227"/>
    </location>
</feature>
<dbReference type="InterPro" id="IPR011989">
    <property type="entry name" value="ARM-like"/>
</dbReference>
<dbReference type="InterPro" id="IPR010473">
    <property type="entry name" value="GTPase-bd"/>
</dbReference>
<dbReference type="GO" id="GO:0032153">
    <property type="term" value="C:cell division site"/>
    <property type="evidence" value="ECO:0007669"/>
    <property type="project" value="UniProtKB-ARBA"/>
</dbReference>
<evidence type="ECO:0000256" key="2">
    <source>
        <dbReference type="SAM" id="MobiDB-lite"/>
    </source>
</evidence>
<dbReference type="GO" id="GO:0005938">
    <property type="term" value="C:cell cortex"/>
    <property type="evidence" value="ECO:0007669"/>
    <property type="project" value="UniProtKB-ARBA"/>
</dbReference>
<dbReference type="OrthoDB" id="1104827at2759"/>
<gene>
    <name evidence="4" type="primary">sepA_0</name>
    <name evidence="4" type="ORF">A0J61_03181</name>
</gene>
<sequence>MEGILDRLGKKKQRPSNESIPPKRLPPYKHQSTAKLFRTMRDGLRQQNIVPNRSSFEAGSAEHLFARDQTLPSEREVNALFDSMLERRGIHDLKTKTNMQSWHIEKKWLMVNQDHQAEMLASGVSQSKLQQAASARTSMDISRLPANQPTSSRSLSTRKVAFSRPESPKPVKSISSPVSQPSLPSINTTILQTGTISLSPSSSTHSRSPTVKRSKSINVSPIKSNSKRSTDSCLDVSAIDQNSPEFFIKKFLDPHLRSVTTKIAASLEVSLRTRPINWVVQFIELKGFHVLCHALDYLNHSDQDRRNTALELEIEIVRCIKAIVNTKVGGKEVIDHPEYIHAVVFSIVCPHWQTRKMVCELLAFLCYLDGYHHVIHGFELMKKFNKTLSIFDCWMQQLLTTLVSENDLLENHLVEYALSNMILVNALTSIPSNVNYRISIRNQFVAAGLQTHIIPKLVALDYHLLNLQIESFKEAADHDLEDAFGDDLNQLALEDSNPSQLFDKLLENISDSPKGTEHFLSMMKYLLWIKGSPEEKCQYYHIIEIMLYHIVTDGAQHNSKADLQEIFSTPIGAVMQNFLDLDRLKDKEKEADEIKEQYEKIILEKEQLEREVQELRIVPSLMENQAQKHRIEQLKEENNALRQVLQTSKDTITSLQARLTTFENQEKRRSSSDSGKAMFESMRQTRKRGRLSLDEKRLPMISLEKRSTNGYNSAHHGFSFGEFLLPFFNKNRFKKKRPVSDPLVRAEDLNPSAINQDS</sequence>
<feature type="region of interest" description="Disordered" evidence="2">
    <location>
        <begin position="1"/>
        <end position="28"/>
    </location>
</feature>
<protein>
    <submittedName>
        <fullName evidence="4">Cytokinesis protein sepA</fullName>
    </submittedName>
</protein>
<dbReference type="InterPro" id="IPR016024">
    <property type="entry name" value="ARM-type_fold"/>
</dbReference>
<name>A0A1C7NJU2_9FUNG</name>
<dbReference type="GO" id="GO:0043332">
    <property type="term" value="C:mating projection tip"/>
    <property type="evidence" value="ECO:0007669"/>
    <property type="project" value="TreeGrafter"/>
</dbReference>
<dbReference type="GO" id="GO:0051016">
    <property type="term" value="P:barbed-end actin filament capping"/>
    <property type="evidence" value="ECO:0007669"/>
    <property type="project" value="TreeGrafter"/>
</dbReference>
<feature type="region of interest" description="Disordered" evidence="2">
    <location>
        <begin position="662"/>
        <end position="689"/>
    </location>
</feature>
<evidence type="ECO:0000259" key="3">
    <source>
        <dbReference type="PROSITE" id="PS51232"/>
    </source>
</evidence>
<evidence type="ECO:0000256" key="1">
    <source>
        <dbReference type="ARBA" id="ARBA00037935"/>
    </source>
</evidence>
<comment type="caution">
    <text evidence="4">The sequence shown here is derived from an EMBL/GenBank/DDBJ whole genome shotgun (WGS) entry which is preliminary data.</text>
</comment>
<dbReference type="InterPro" id="IPR010472">
    <property type="entry name" value="FH3_dom"/>
</dbReference>
<organism evidence="4 5">
    <name type="scientific">Choanephora cucurbitarum</name>
    <dbReference type="NCBI Taxonomy" id="101091"/>
    <lineage>
        <taxon>Eukaryota</taxon>
        <taxon>Fungi</taxon>
        <taxon>Fungi incertae sedis</taxon>
        <taxon>Mucoromycota</taxon>
        <taxon>Mucoromycotina</taxon>
        <taxon>Mucoromycetes</taxon>
        <taxon>Mucorales</taxon>
        <taxon>Mucorineae</taxon>
        <taxon>Choanephoraceae</taxon>
        <taxon>Choanephoroideae</taxon>
        <taxon>Choanephora</taxon>
    </lineage>
</organism>
<comment type="similarity">
    <text evidence="1">Belongs to the formin homology family. BNI1 subfamily.</text>
</comment>
<dbReference type="STRING" id="101091.A0A1C7NJU2"/>
<keyword evidence="5" id="KW-1185">Reference proteome</keyword>
<dbReference type="SMART" id="SM01139">
    <property type="entry name" value="Drf_FH3"/>
    <property type="match status" value="1"/>
</dbReference>
<dbReference type="Pfam" id="PF06367">
    <property type="entry name" value="Drf_FH3"/>
    <property type="match status" value="1"/>
</dbReference>
<dbReference type="GO" id="GO:0015629">
    <property type="term" value="C:actin cytoskeleton"/>
    <property type="evidence" value="ECO:0007669"/>
    <property type="project" value="UniProtKB-ARBA"/>
</dbReference>
<dbReference type="GO" id="GO:0031267">
    <property type="term" value="F:small GTPase binding"/>
    <property type="evidence" value="ECO:0007669"/>
    <property type="project" value="InterPro"/>
</dbReference>
<dbReference type="GO" id="GO:0051017">
    <property type="term" value="P:actin filament bundle assembly"/>
    <property type="evidence" value="ECO:0007669"/>
    <property type="project" value="TreeGrafter"/>
</dbReference>
<dbReference type="Gene3D" id="1.10.238.150">
    <property type="entry name" value="Formin, FH3 diaphanous domain"/>
    <property type="match status" value="1"/>
</dbReference>
<dbReference type="GO" id="GO:0003779">
    <property type="term" value="F:actin binding"/>
    <property type="evidence" value="ECO:0007669"/>
    <property type="project" value="InterPro"/>
</dbReference>
<feature type="non-terminal residue" evidence="4">
    <location>
        <position position="758"/>
    </location>
</feature>
<dbReference type="InParanoid" id="A0A1C7NJU2"/>
<reference evidence="4 5" key="1">
    <citation type="submission" date="2016-03" db="EMBL/GenBank/DDBJ databases">
        <title>Choanephora cucurbitarum.</title>
        <authorList>
            <person name="Min B."/>
            <person name="Park H."/>
            <person name="Park J.-H."/>
            <person name="Shin H.-D."/>
            <person name="Choi I.-G."/>
        </authorList>
    </citation>
    <scope>NUCLEOTIDE SEQUENCE [LARGE SCALE GENOMIC DNA]</scope>
    <source>
        <strain evidence="4 5">KUS-F28377</strain>
    </source>
</reference>
<feature type="compositionally biased region" description="Polar residues" evidence="2">
    <location>
        <begin position="131"/>
        <end position="157"/>
    </location>
</feature>
<dbReference type="PANTHER" id="PTHR47102">
    <property type="entry name" value="PROTEIN BNI1"/>
    <property type="match status" value="1"/>
</dbReference>
<feature type="region of interest" description="Disordered" evidence="2">
    <location>
        <begin position="739"/>
        <end position="758"/>
    </location>
</feature>
<dbReference type="PANTHER" id="PTHR47102:SF2">
    <property type="entry name" value="PROTEIN BNI1"/>
    <property type="match status" value="1"/>
</dbReference>
<feature type="compositionally biased region" description="Low complexity" evidence="2">
    <location>
        <begin position="170"/>
        <end position="184"/>
    </location>
</feature>
<accession>A0A1C7NJU2</accession>
<feature type="compositionally biased region" description="Low complexity" evidence="2">
    <location>
        <begin position="197"/>
        <end position="209"/>
    </location>
</feature>
<dbReference type="SMART" id="SM01140">
    <property type="entry name" value="Drf_GBD"/>
    <property type="match status" value="1"/>
</dbReference>
<dbReference type="Pfam" id="PF06371">
    <property type="entry name" value="Drf_GBD"/>
    <property type="match status" value="1"/>
</dbReference>
<dbReference type="PROSITE" id="PS51232">
    <property type="entry name" value="GBD_FH3"/>
    <property type="match status" value="1"/>
</dbReference>
<dbReference type="Gene3D" id="1.25.10.10">
    <property type="entry name" value="Leucine-rich Repeat Variant"/>
    <property type="match status" value="1"/>
</dbReference>
<dbReference type="SUPFAM" id="SSF48371">
    <property type="entry name" value="ARM repeat"/>
    <property type="match status" value="1"/>
</dbReference>
<evidence type="ECO:0000313" key="5">
    <source>
        <dbReference type="Proteomes" id="UP000093000"/>
    </source>
</evidence>
<evidence type="ECO:0000313" key="4">
    <source>
        <dbReference type="EMBL" id="OBZ88766.1"/>
    </source>
</evidence>
<dbReference type="InterPro" id="IPR051661">
    <property type="entry name" value="Actin_filament_regulator"/>
</dbReference>
<dbReference type="InterPro" id="IPR014768">
    <property type="entry name" value="GBD/FH3_dom"/>
</dbReference>
<feature type="domain" description="GBD/FH3" evidence="3">
    <location>
        <begin position="69"/>
        <end position="558"/>
    </location>
</feature>
<dbReference type="Proteomes" id="UP000093000">
    <property type="component" value="Unassembled WGS sequence"/>
</dbReference>
<dbReference type="AlphaFoldDB" id="A0A1C7NJU2"/>
<dbReference type="EMBL" id="LUGH01000133">
    <property type="protein sequence ID" value="OBZ88766.1"/>
    <property type="molecule type" value="Genomic_DNA"/>
</dbReference>